<keyword evidence="1" id="KW-1133">Transmembrane helix</keyword>
<evidence type="ECO:0000313" key="2">
    <source>
        <dbReference type="EMBL" id="MBC3440028.1"/>
    </source>
</evidence>
<sequence length="245" mass="27031">MSWEKVGKSLVGLLVVGACAAGLYTAFKEEPALQARLTYAYLTYPSQFNERISKANDLLKYERLHEQMSDISKGLLGHQQLDKLVDVAQEPYLQLFAKPFEAGLVDHRTGLQIELENTSDRALKDVQIRLPAKGLVQVRDDAGNDAIPQAATNIIDIPSIAGRAACKVWIYFDSDYSQIRQGGLSIRHADGLAQISTYREYIGLPATVAKYSQLLIALLVLLTLAVLGMGYTCLRRERSASSASR</sequence>
<keyword evidence="1" id="KW-0812">Transmembrane</keyword>
<reference evidence="3" key="3">
    <citation type="submission" date="2021-06" db="EMBL/GenBank/DDBJ databases">
        <title>Updating the genus Pseudomonas: Description of 43 new species and partition of the Pseudomonas putida group.</title>
        <authorList>
            <person name="Girard L."/>
            <person name="Lood C."/>
            <person name="Vandamme P."/>
            <person name="Rokni-Zadeh H."/>
            <person name="Van Noort V."/>
            <person name="Hofte M."/>
            <person name="Lavigne R."/>
            <person name="De Mot R."/>
        </authorList>
    </citation>
    <scope>NUCLEOTIDE SEQUENCE</scope>
    <source>
        <strain evidence="3">SWRI10</strain>
    </source>
</reference>
<feature type="transmembrane region" description="Helical" evidence="1">
    <location>
        <begin position="214"/>
        <end position="234"/>
    </location>
</feature>
<dbReference type="PROSITE" id="PS51257">
    <property type="entry name" value="PROKAR_LIPOPROTEIN"/>
    <property type="match status" value="1"/>
</dbReference>
<dbReference type="AlphaFoldDB" id="A0A923FYX3"/>
<dbReference type="EMBL" id="JABWRE020000001">
    <property type="protein sequence ID" value="MBV4535731.1"/>
    <property type="molecule type" value="Genomic_DNA"/>
</dbReference>
<accession>A0A923FYX3</accession>
<evidence type="ECO:0000313" key="3">
    <source>
        <dbReference type="EMBL" id="MBV4535731.1"/>
    </source>
</evidence>
<organism evidence="2">
    <name type="scientific">Pseudomonas urmiensis</name>
    <dbReference type="NCBI Taxonomy" id="2745493"/>
    <lineage>
        <taxon>Bacteria</taxon>
        <taxon>Pseudomonadati</taxon>
        <taxon>Pseudomonadota</taxon>
        <taxon>Gammaproteobacteria</taxon>
        <taxon>Pseudomonadales</taxon>
        <taxon>Pseudomonadaceae</taxon>
        <taxon>Pseudomonas</taxon>
    </lineage>
</organism>
<protein>
    <submittedName>
        <fullName evidence="2">Uncharacterized protein</fullName>
    </submittedName>
</protein>
<reference evidence="2" key="2">
    <citation type="submission" date="2020-07" db="EMBL/GenBank/DDBJ databases">
        <authorList>
            <person name="Lood C."/>
            <person name="Girard L."/>
        </authorList>
    </citation>
    <scope>NUCLEOTIDE SEQUENCE</scope>
    <source>
        <strain evidence="2">SWRI10</strain>
    </source>
</reference>
<dbReference type="Proteomes" id="UP000599879">
    <property type="component" value="Unassembled WGS sequence"/>
</dbReference>
<comment type="caution">
    <text evidence="2">The sequence shown here is derived from an EMBL/GenBank/DDBJ whole genome shotgun (WGS) entry which is preliminary data.</text>
</comment>
<name>A0A923FYX3_9PSED</name>
<proteinExistence type="predicted"/>
<reference evidence="2" key="1">
    <citation type="journal article" date="2020" name="Microorganisms">
        <title>Reliable Identification of Environmental Pseudomonas Isolates Using the rpoD Gene.</title>
        <authorList>
            <consortium name="The Broad Institute Genome Sequencing Platform"/>
            <person name="Girard L."/>
            <person name="Lood C."/>
            <person name="Rokni-Zadeh H."/>
            <person name="van Noort V."/>
            <person name="Lavigne R."/>
            <person name="De Mot R."/>
        </authorList>
    </citation>
    <scope>NUCLEOTIDE SEQUENCE</scope>
    <source>
        <strain evidence="2">SWRI10</strain>
    </source>
</reference>
<dbReference type="EMBL" id="JABWRE010000002">
    <property type="protein sequence ID" value="MBC3440028.1"/>
    <property type="molecule type" value="Genomic_DNA"/>
</dbReference>
<gene>
    <name evidence="3" type="ORF">HU737_007070</name>
    <name evidence="2" type="ORF">HU737_04985</name>
</gene>
<keyword evidence="1" id="KW-0472">Membrane</keyword>
<evidence type="ECO:0000256" key="1">
    <source>
        <dbReference type="SAM" id="Phobius"/>
    </source>
</evidence>
<dbReference type="RefSeq" id="WP_186553595.1">
    <property type="nucleotide sequence ID" value="NZ_JABWRE020000001.1"/>
</dbReference>